<proteinExistence type="predicted"/>
<dbReference type="KEGG" id="clup:CLUP02_00508"/>
<sequence>MVLAVSDTRVNKYRYNPIMNSRLPVQEQTDGKDLKINKYSALCFPVGILVFRIQGQSAGHSRALLSVLSSDNKGQHSYSDHAGWNYMLKAVMSNNTTVTLGALWLETTSPTCITGSGKQAEKPAGKVALTFLVAAVTLREFSLGHEDWTQAPFPSSCYWSIFPLSVADIAHAPINQIETNQSLPSCKDSSPGIWHMLKKENAGRILLRRVKLPHHLLILECAKTRGFSTSPERKLASLGAAGRKCLPARILR</sequence>
<dbReference type="AlphaFoldDB" id="A0A9Q8SAH4"/>
<dbReference type="RefSeq" id="XP_049135513.1">
    <property type="nucleotide sequence ID" value="XM_049279556.1"/>
</dbReference>
<dbReference type="Proteomes" id="UP000830671">
    <property type="component" value="Chromosome 1"/>
</dbReference>
<reference evidence="1" key="1">
    <citation type="journal article" date="2021" name="Mol. Plant Microbe Interact.">
        <title>Complete Genome Sequence of the Plant-Pathogenic Fungus Colletotrichum lupini.</title>
        <authorList>
            <person name="Baroncelli R."/>
            <person name="Pensec F."/>
            <person name="Da Lio D."/>
            <person name="Boufleur T."/>
            <person name="Vicente I."/>
            <person name="Sarrocco S."/>
            <person name="Picot A."/>
            <person name="Baraldi E."/>
            <person name="Sukno S."/>
            <person name="Thon M."/>
            <person name="Le Floch G."/>
        </authorList>
    </citation>
    <scope>NUCLEOTIDE SEQUENCE</scope>
    <source>
        <strain evidence="1">IMI 504893</strain>
    </source>
</reference>
<protein>
    <submittedName>
        <fullName evidence="1">Uncharacterized protein</fullName>
    </submittedName>
</protein>
<evidence type="ECO:0000313" key="1">
    <source>
        <dbReference type="EMBL" id="UQC73861.1"/>
    </source>
</evidence>
<evidence type="ECO:0000313" key="2">
    <source>
        <dbReference type="Proteomes" id="UP000830671"/>
    </source>
</evidence>
<name>A0A9Q8SAH4_9PEZI</name>
<accession>A0A9Q8SAH4</accession>
<dbReference type="GeneID" id="73334566"/>
<dbReference type="EMBL" id="CP019471">
    <property type="protein sequence ID" value="UQC73861.1"/>
    <property type="molecule type" value="Genomic_DNA"/>
</dbReference>
<organism evidence="1 2">
    <name type="scientific">Colletotrichum lupini</name>
    <dbReference type="NCBI Taxonomy" id="145971"/>
    <lineage>
        <taxon>Eukaryota</taxon>
        <taxon>Fungi</taxon>
        <taxon>Dikarya</taxon>
        <taxon>Ascomycota</taxon>
        <taxon>Pezizomycotina</taxon>
        <taxon>Sordariomycetes</taxon>
        <taxon>Hypocreomycetidae</taxon>
        <taxon>Glomerellales</taxon>
        <taxon>Glomerellaceae</taxon>
        <taxon>Colletotrichum</taxon>
        <taxon>Colletotrichum acutatum species complex</taxon>
    </lineage>
</organism>
<gene>
    <name evidence="1" type="ORF">CLUP02_00508</name>
</gene>
<keyword evidence="2" id="KW-1185">Reference proteome</keyword>